<dbReference type="InterPro" id="IPR019865">
    <property type="entry name" value="Glid_motil-assoc_lipo_GldJ"/>
</dbReference>
<protein>
    <submittedName>
        <fullName evidence="3">Gliding motility lipoprotein GldJ</fullName>
    </submittedName>
</protein>
<dbReference type="RefSeq" id="WP_265726739.1">
    <property type="nucleotide sequence ID" value="NZ_JAOSLC020000002.1"/>
</dbReference>
<dbReference type="InterPro" id="IPR051043">
    <property type="entry name" value="Sulfatase_Mod_Factor_Kinase"/>
</dbReference>
<feature type="region of interest" description="Disordered" evidence="1">
    <location>
        <begin position="462"/>
        <end position="483"/>
    </location>
</feature>
<feature type="compositionally biased region" description="Polar residues" evidence="1">
    <location>
        <begin position="468"/>
        <end position="482"/>
    </location>
</feature>
<dbReference type="InterPro" id="IPR005532">
    <property type="entry name" value="SUMF_dom"/>
</dbReference>
<comment type="caution">
    <text evidence="3">The sequence shown here is derived from an EMBL/GenBank/DDBJ whole genome shotgun (WGS) entry which is preliminary data.</text>
</comment>
<dbReference type="Proteomes" id="UP001151478">
    <property type="component" value="Unassembled WGS sequence"/>
</dbReference>
<keyword evidence="3" id="KW-0449">Lipoprotein</keyword>
<gene>
    <name evidence="3" type="primary">gldJ</name>
    <name evidence="3" type="ORF">N5A56_002555</name>
</gene>
<dbReference type="NCBIfam" id="TIGR03524">
    <property type="entry name" value="GldJ"/>
    <property type="match status" value="1"/>
</dbReference>
<organism evidence="3 4">
    <name type="scientific">Polaribacter ponticola</name>
    <dbReference type="NCBI Taxonomy" id="2978475"/>
    <lineage>
        <taxon>Bacteria</taxon>
        <taxon>Pseudomonadati</taxon>
        <taxon>Bacteroidota</taxon>
        <taxon>Flavobacteriia</taxon>
        <taxon>Flavobacteriales</taxon>
        <taxon>Flavobacteriaceae</taxon>
    </lineage>
</organism>
<evidence type="ECO:0000259" key="2">
    <source>
        <dbReference type="Pfam" id="PF03781"/>
    </source>
</evidence>
<dbReference type="InterPro" id="IPR042095">
    <property type="entry name" value="SUMF_sf"/>
</dbReference>
<dbReference type="PANTHER" id="PTHR23150:SF19">
    <property type="entry name" value="FORMYLGLYCINE-GENERATING ENZYME"/>
    <property type="match status" value="1"/>
</dbReference>
<dbReference type="Pfam" id="PF03781">
    <property type="entry name" value="FGE-sulfatase"/>
    <property type="match status" value="1"/>
</dbReference>
<sequence>MKNIFKLTFVFITTLLLFNCKSNNTNKSRLTGLPFNDARYGNFAKGKPDAGQKPPLGMVAVEGGSFTMGQVQDDVMFDWNTTPKKLHVRSFYMDEAEVTNSEYFLYVQYMKNVFSPAEEKYRHIYNSILPDTLVWRKSLGNTDILSENYFRHPAYADYPVVGVSWLQANEYCKWRTNAVNLKTLIDKGHITNIFENDTISNFFDTDVFLADDTKLFNGDTTVYKRGVGRTLRKRGEARPSRDTFQGRKISQADGILTQRFRLPTEAEWEFAAKANIENREYNNVRGRKKYAWNGKYSRSKNKRNKGDQLANFKQGKGAYSGLPGWSSDGSDIPNKIKSYPPNGFGLYDMSGNVAEWVADVYRPLIDNEANDFNYFRGNLFTKKMIDKDGNVVIAANDAGAKVEYDTLPNGKIIPKQLPGTIKYIPITKDDTTLRRNFTESDNANINDGDLNSSRFYEDDEEQFASRPSMYNSPKTPTRQSENGIDVLVNDNKKRSTLISDKSRVYKGGAWSDREYWLDPAQRRYLPEYMATNFIGFRCVSDKVGPMANKKRRARNPSR</sequence>
<dbReference type="SUPFAM" id="SSF56436">
    <property type="entry name" value="C-type lectin-like"/>
    <property type="match status" value="1"/>
</dbReference>
<reference evidence="3" key="1">
    <citation type="submission" date="2023-02" db="EMBL/GenBank/DDBJ databases">
        <title>Polaribacter ponticola sp. nov., isolated from seawater.</title>
        <authorList>
            <person name="Baek J.H."/>
            <person name="Kim J.M."/>
            <person name="Choi D.G."/>
            <person name="Jeon C.O."/>
        </authorList>
    </citation>
    <scope>NUCLEOTIDE SEQUENCE</scope>
    <source>
        <strain evidence="3">MSW5</strain>
    </source>
</reference>
<proteinExistence type="predicted"/>
<dbReference type="InterPro" id="IPR016187">
    <property type="entry name" value="CTDL_fold"/>
</dbReference>
<dbReference type="Gene3D" id="3.90.1580.10">
    <property type="entry name" value="paralog of FGE (formylglycine-generating enzyme)"/>
    <property type="match status" value="2"/>
</dbReference>
<keyword evidence="4" id="KW-1185">Reference proteome</keyword>
<name>A0ABT5S5J5_9FLAO</name>
<dbReference type="PANTHER" id="PTHR23150">
    <property type="entry name" value="SULFATASE MODIFYING FACTOR 1, 2"/>
    <property type="match status" value="1"/>
</dbReference>
<evidence type="ECO:0000256" key="1">
    <source>
        <dbReference type="SAM" id="MobiDB-lite"/>
    </source>
</evidence>
<evidence type="ECO:0000313" key="4">
    <source>
        <dbReference type="Proteomes" id="UP001151478"/>
    </source>
</evidence>
<dbReference type="EMBL" id="JAOSLC020000002">
    <property type="protein sequence ID" value="MDD7913376.1"/>
    <property type="molecule type" value="Genomic_DNA"/>
</dbReference>
<accession>A0ABT5S5J5</accession>
<evidence type="ECO:0000313" key="3">
    <source>
        <dbReference type="EMBL" id="MDD7913376.1"/>
    </source>
</evidence>
<feature type="domain" description="Sulfatase-modifying factor enzyme-like" evidence="2">
    <location>
        <begin position="57"/>
        <end position="370"/>
    </location>
</feature>